<dbReference type="Pfam" id="PF00440">
    <property type="entry name" value="TetR_N"/>
    <property type="match status" value="1"/>
</dbReference>
<feature type="domain" description="HTH tetR-type" evidence="3">
    <location>
        <begin position="15"/>
        <end position="75"/>
    </location>
</feature>
<keyword evidence="1 2" id="KW-0238">DNA-binding</keyword>
<evidence type="ECO:0000313" key="4">
    <source>
        <dbReference type="EMBL" id="MFB9200072.1"/>
    </source>
</evidence>
<dbReference type="PANTHER" id="PTHR30055:SF231">
    <property type="entry name" value="TRANSCRIPTIONAL REGULATORY PROTEIN (PROBABLY DEOR-FAMILY)-RELATED"/>
    <property type="match status" value="1"/>
</dbReference>
<comment type="caution">
    <text evidence="4">The sequence shown here is derived from an EMBL/GenBank/DDBJ whole genome shotgun (WGS) entry which is preliminary data.</text>
</comment>
<dbReference type="PANTHER" id="PTHR30055">
    <property type="entry name" value="HTH-TYPE TRANSCRIPTIONAL REGULATOR RUTR"/>
    <property type="match status" value="1"/>
</dbReference>
<sequence>MTPDPTQEPAQERGRRRRATLLDAAVTLLTENGFTALTHRAVAQHAHLPLAATTYYFTSRDHLQAEAFAQLIHNELDTTRTWLTPHGITALPDHLATTDRARQLSLWELYTHAGRHPTLQHIARRWTDGCRHLIATAHHLTPDDPRTHLLHTTMTTLWLQHTVEQRPLDDLRTLLHTALKNTLNTPHPLPTLPP</sequence>
<dbReference type="Proteomes" id="UP001589647">
    <property type="component" value="Unassembled WGS sequence"/>
</dbReference>
<evidence type="ECO:0000256" key="2">
    <source>
        <dbReference type="PROSITE-ProRule" id="PRU00335"/>
    </source>
</evidence>
<dbReference type="Gene3D" id="1.10.357.10">
    <property type="entry name" value="Tetracycline Repressor, domain 2"/>
    <property type="match status" value="1"/>
</dbReference>
<dbReference type="InterPro" id="IPR009057">
    <property type="entry name" value="Homeodomain-like_sf"/>
</dbReference>
<feature type="DNA-binding region" description="H-T-H motif" evidence="2">
    <location>
        <begin position="38"/>
        <end position="57"/>
    </location>
</feature>
<dbReference type="InterPro" id="IPR050109">
    <property type="entry name" value="HTH-type_TetR-like_transc_reg"/>
</dbReference>
<gene>
    <name evidence="4" type="ORF">ACFFV7_02610</name>
</gene>
<evidence type="ECO:0000256" key="1">
    <source>
        <dbReference type="ARBA" id="ARBA00023125"/>
    </source>
</evidence>
<dbReference type="InterPro" id="IPR001647">
    <property type="entry name" value="HTH_TetR"/>
</dbReference>
<dbReference type="SUPFAM" id="SSF46689">
    <property type="entry name" value="Homeodomain-like"/>
    <property type="match status" value="1"/>
</dbReference>
<dbReference type="Pfam" id="PF17940">
    <property type="entry name" value="TetR_C_31"/>
    <property type="match status" value="1"/>
</dbReference>
<keyword evidence="5" id="KW-1185">Reference proteome</keyword>
<dbReference type="EMBL" id="JBHMEI010000001">
    <property type="protein sequence ID" value="MFB9200072.1"/>
    <property type="molecule type" value="Genomic_DNA"/>
</dbReference>
<protein>
    <submittedName>
        <fullName evidence="4">TetR/AcrR family transcriptional regulator</fullName>
    </submittedName>
</protein>
<organism evidence="4 5">
    <name type="scientific">Nonomuraea spiralis</name>
    <dbReference type="NCBI Taxonomy" id="46182"/>
    <lineage>
        <taxon>Bacteria</taxon>
        <taxon>Bacillati</taxon>
        <taxon>Actinomycetota</taxon>
        <taxon>Actinomycetes</taxon>
        <taxon>Streptosporangiales</taxon>
        <taxon>Streptosporangiaceae</taxon>
        <taxon>Nonomuraea</taxon>
    </lineage>
</organism>
<accession>A0ABV5I6B9</accession>
<name>A0ABV5I6B9_9ACTN</name>
<evidence type="ECO:0000259" key="3">
    <source>
        <dbReference type="PROSITE" id="PS50977"/>
    </source>
</evidence>
<dbReference type="PROSITE" id="PS50977">
    <property type="entry name" value="HTH_TETR_2"/>
    <property type="match status" value="1"/>
</dbReference>
<dbReference type="RefSeq" id="WP_189645675.1">
    <property type="nucleotide sequence ID" value="NZ_BMRC01000001.1"/>
</dbReference>
<reference evidence="4 5" key="1">
    <citation type="submission" date="2024-09" db="EMBL/GenBank/DDBJ databases">
        <authorList>
            <person name="Sun Q."/>
            <person name="Mori K."/>
        </authorList>
    </citation>
    <scope>NUCLEOTIDE SEQUENCE [LARGE SCALE GENOMIC DNA]</scope>
    <source>
        <strain evidence="4 5">CCM 3426</strain>
    </source>
</reference>
<dbReference type="InterPro" id="IPR041583">
    <property type="entry name" value="TetR_C_31"/>
</dbReference>
<evidence type="ECO:0000313" key="5">
    <source>
        <dbReference type="Proteomes" id="UP001589647"/>
    </source>
</evidence>
<proteinExistence type="predicted"/>